<name>A0ABS1ERM8_9CLOT</name>
<proteinExistence type="predicted"/>
<reference evidence="2" key="1">
    <citation type="submission" date="2021-01" db="EMBL/GenBank/DDBJ databases">
        <title>Genome public.</title>
        <authorList>
            <person name="Liu C."/>
            <person name="Sun Q."/>
        </authorList>
    </citation>
    <scope>NUCLEOTIDE SEQUENCE [LARGE SCALE GENOMIC DNA]</scope>
    <source>
        <strain evidence="2">YIM B02505</strain>
    </source>
</reference>
<organism evidence="1 2">
    <name type="scientific">Clostridium yunnanense</name>
    <dbReference type="NCBI Taxonomy" id="2800325"/>
    <lineage>
        <taxon>Bacteria</taxon>
        <taxon>Bacillati</taxon>
        <taxon>Bacillota</taxon>
        <taxon>Clostridia</taxon>
        <taxon>Eubacteriales</taxon>
        <taxon>Clostridiaceae</taxon>
        <taxon>Clostridium</taxon>
    </lineage>
</organism>
<dbReference type="EMBL" id="JAENHN010000043">
    <property type="protein sequence ID" value="MBK1811933.1"/>
    <property type="molecule type" value="Genomic_DNA"/>
</dbReference>
<comment type="caution">
    <text evidence="1">The sequence shown here is derived from an EMBL/GenBank/DDBJ whole genome shotgun (WGS) entry which is preliminary data.</text>
</comment>
<protein>
    <submittedName>
        <fullName evidence="1">Uncharacterized protein</fullName>
    </submittedName>
</protein>
<keyword evidence="2" id="KW-1185">Reference proteome</keyword>
<evidence type="ECO:0000313" key="1">
    <source>
        <dbReference type="EMBL" id="MBK1811933.1"/>
    </source>
</evidence>
<gene>
    <name evidence="1" type="ORF">JHL18_15030</name>
</gene>
<dbReference type="RefSeq" id="WP_200270639.1">
    <property type="nucleotide sequence ID" value="NZ_JAENHN010000043.1"/>
</dbReference>
<sequence length="70" mass="8128">MDIDMEQDEKYDMNDETDYFDKVDEDFARYGKTKLPCPSCGGKLIYGDYGSGHIIRCKEENCIKVTYRGI</sequence>
<dbReference type="Proteomes" id="UP000596739">
    <property type="component" value="Unassembled WGS sequence"/>
</dbReference>
<evidence type="ECO:0000313" key="2">
    <source>
        <dbReference type="Proteomes" id="UP000596739"/>
    </source>
</evidence>
<accession>A0ABS1ERM8</accession>